<dbReference type="Gene3D" id="2.60.120.10">
    <property type="entry name" value="Jelly Rolls"/>
    <property type="match status" value="1"/>
</dbReference>
<name>A0A979G6Z6_CHIPD</name>
<dbReference type="SUPFAM" id="SSF51215">
    <property type="entry name" value="Regulatory protein AraC"/>
    <property type="match status" value="1"/>
</dbReference>
<dbReference type="OrthoDB" id="1096411at2"/>
<dbReference type="PANTHER" id="PTHR43280">
    <property type="entry name" value="ARAC-FAMILY TRANSCRIPTIONAL REGULATOR"/>
    <property type="match status" value="1"/>
</dbReference>
<gene>
    <name evidence="5" type="ordered locus">Cpin_4330</name>
</gene>
<dbReference type="PROSITE" id="PS01124">
    <property type="entry name" value="HTH_ARAC_FAMILY_2"/>
    <property type="match status" value="1"/>
</dbReference>
<dbReference type="Gene3D" id="1.10.10.60">
    <property type="entry name" value="Homeodomain-like"/>
    <property type="match status" value="1"/>
</dbReference>
<dbReference type="AlphaFoldDB" id="A0A979G6Z6"/>
<evidence type="ECO:0000259" key="4">
    <source>
        <dbReference type="PROSITE" id="PS01124"/>
    </source>
</evidence>
<evidence type="ECO:0000313" key="6">
    <source>
        <dbReference type="Proteomes" id="UP000002215"/>
    </source>
</evidence>
<reference evidence="6" key="1">
    <citation type="submission" date="2009-08" db="EMBL/GenBank/DDBJ databases">
        <title>The complete genome of Chitinophaga pinensis DSM 2588.</title>
        <authorList>
            <consortium name="US DOE Joint Genome Institute (JGI-PGF)"/>
            <person name="Lucas S."/>
            <person name="Copeland A."/>
            <person name="Lapidus A."/>
            <person name="Glavina del Rio T."/>
            <person name="Dalin E."/>
            <person name="Tice H."/>
            <person name="Bruce D."/>
            <person name="Goodwin L."/>
            <person name="Pitluck S."/>
            <person name="Kyrpides N."/>
            <person name="Mavromatis K."/>
            <person name="Ivanova N."/>
            <person name="Mikhailova N."/>
            <person name="Sims D."/>
            <person name="Meinche L."/>
            <person name="Brettin T."/>
            <person name="Detter J.C."/>
            <person name="Han C."/>
            <person name="Larimer F."/>
            <person name="Land M."/>
            <person name="Hauser L."/>
            <person name="Markowitz V."/>
            <person name="Cheng J.-F."/>
            <person name="Hugenholtz P."/>
            <person name="Woyke T."/>
            <person name="Wu D."/>
            <person name="Spring S."/>
            <person name="Klenk H.-P."/>
            <person name="Eisen J.A."/>
        </authorList>
    </citation>
    <scope>NUCLEOTIDE SEQUENCE [LARGE SCALE GENOMIC DNA]</scope>
    <source>
        <strain evidence="6">ATCC 43595 / DSM 2588 / LMG 13176 / NBRC 15968 / NCIMB 11800 / UQM 2034</strain>
    </source>
</reference>
<keyword evidence="1" id="KW-0805">Transcription regulation</keyword>
<reference evidence="5 6" key="2">
    <citation type="journal article" date="2010" name="Stand. Genomic Sci.">
        <title>Complete genome sequence of Chitinophaga pinensis type strain (UQM 2034).</title>
        <authorList>
            <person name="Glavina Del Rio T."/>
            <person name="Abt B."/>
            <person name="Spring S."/>
            <person name="Lapidus A."/>
            <person name="Nolan M."/>
            <person name="Tice H."/>
            <person name="Copeland A."/>
            <person name="Cheng J.F."/>
            <person name="Chen F."/>
            <person name="Bruce D."/>
            <person name="Goodwin L."/>
            <person name="Pitluck S."/>
            <person name="Ivanova N."/>
            <person name="Mavromatis K."/>
            <person name="Mikhailova N."/>
            <person name="Pati A."/>
            <person name="Chen A."/>
            <person name="Palaniappan K."/>
            <person name="Land M."/>
            <person name="Hauser L."/>
            <person name="Chang Y.J."/>
            <person name="Jeffries C.D."/>
            <person name="Chain P."/>
            <person name="Saunders E."/>
            <person name="Detter J.C."/>
            <person name="Brettin T."/>
            <person name="Rohde M."/>
            <person name="Goker M."/>
            <person name="Bristow J."/>
            <person name="Eisen J.A."/>
            <person name="Markowitz V."/>
            <person name="Hugenholtz P."/>
            <person name="Kyrpides N.C."/>
            <person name="Klenk H.P."/>
            <person name="Lucas S."/>
        </authorList>
    </citation>
    <scope>NUCLEOTIDE SEQUENCE [LARGE SCALE GENOMIC DNA]</scope>
    <source>
        <strain evidence="6">ATCC 43595 / DSM 2588 / LMG 13176 / NBRC 15968 / NCIMB 11800 / UQM 2034</strain>
    </source>
</reference>
<dbReference type="GO" id="GO:0003700">
    <property type="term" value="F:DNA-binding transcription factor activity"/>
    <property type="evidence" value="ECO:0007669"/>
    <property type="project" value="InterPro"/>
</dbReference>
<dbReference type="Proteomes" id="UP000002215">
    <property type="component" value="Chromosome"/>
</dbReference>
<evidence type="ECO:0000256" key="2">
    <source>
        <dbReference type="ARBA" id="ARBA00023125"/>
    </source>
</evidence>
<accession>A0A979G6Z6</accession>
<evidence type="ECO:0000256" key="3">
    <source>
        <dbReference type="ARBA" id="ARBA00023163"/>
    </source>
</evidence>
<keyword evidence="3" id="KW-0804">Transcription</keyword>
<feature type="domain" description="HTH araC/xylS-type" evidence="4">
    <location>
        <begin position="193"/>
        <end position="291"/>
    </location>
</feature>
<dbReference type="InterPro" id="IPR018060">
    <property type="entry name" value="HTH_AraC"/>
</dbReference>
<dbReference type="EMBL" id="CP001699">
    <property type="protein sequence ID" value="ACU61778.1"/>
    <property type="molecule type" value="Genomic_DNA"/>
</dbReference>
<proteinExistence type="predicted"/>
<dbReference type="KEGG" id="cpi:Cpin_4330"/>
<evidence type="ECO:0000256" key="1">
    <source>
        <dbReference type="ARBA" id="ARBA00023015"/>
    </source>
</evidence>
<dbReference type="SMART" id="SM00342">
    <property type="entry name" value="HTH_ARAC"/>
    <property type="match status" value="1"/>
</dbReference>
<dbReference type="GO" id="GO:0043565">
    <property type="term" value="F:sequence-specific DNA binding"/>
    <property type="evidence" value="ECO:0007669"/>
    <property type="project" value="InterPro"/>
</dbReference>
<evidence type="ECO:0000313" key="5">
    <source>
        <dbReference type="EMBL" id="ACU61778.1"/>
    </source>
</evidence>
<organism evidence="5 6">
    <name type="scientific">Chitinophaga pinensis (strain ATCC 43595 / DSM 2588 / LMG 13176 / NBRC 15968 / NCIMB 11800 / UQM 2034)</name>
    <dbReference type="NCBI Taxonomy" id="485918"/>
    <lineage>
        <taxon>Bacteria</taxon>
        <taxon>Pseudomonadati</taxon>
        <taxon>Bacteroidota</taxon>
        <taxon>Chitinophagia</taxon>
        <taxon>Chitinophagales</taxon>
        <taxon>Chitinophagaceae</taxon>
        <taxon>Chitinophaga</taxon>
    </lineage>
</organism>
<dbReference type="Pfam" id="PF12833">
    <property type="entry name" value="HTH_18"/>
    <property type="match status" value="1"/>
</dbReference>
<protein>
    <submittedName>
        <fullName evidence="5">Transcriptional regulator, AraC family</fullName>
    </submittedName>
</protein>
<dbReference type="PANTHER" id="PTHR43280:SF2">
    <property type="entry name" value="HTH-TYPE TRANSCRIPTIONAL REGULATOR EXSA"/>
    <property type="match status" value="1"/>
</dbReference>
<dbReference type="InterPro" id="IPR014710">
    <property type="entry name" value="RmlC-like_jellyroll"/>
</dbReference>
<dbReference type="InterPro" id="IPR037923">
    <property type="entry name" value="HTH-like"/>
</dbReference>
<sequence length="305" mass="34870">MCKTGKGYFCTMKHVPVHKLQDRSSLGFQLKPFSPETAEHRQSVDTGAHRDDHYIFFIVTEGAGTTIVDFEEKTVGPHQLYYILPEQIHYRIQSHQAKGWFIAADPALVPPACRDIIESWSGFQDPLTLSVDEIADYDGLLHVLHRRTSRQQAHGRIAVLHALLRSFFEMVAGTIRMYSKVETDNSRPAILSMDFKKLLKENIVAYKSPADYADMLHVSAPYLNEAVKKITGSTVSFWIRFTLLTEAKRLLYFTNLSVKQIAADLGFENHSYFSRLFYKETGMTALTFRKKFKGDNKTEGEMTIF</sequence>
<keyword evidence="2" id="KW-0238">DNA-binding</keyword>
<dbReference type="SUPFAM" id="SSF46689">
    <property type="entry name" value="Homeodomain-like"/>
    <property type="match status" value="1"/>
</dbReference>
<dbReference type="InterPro" id="IPR009057">
    <property type="entry name" value="Homeodomain-like_sf"/>
</dbReference>